<dbReference type="RefSeq" id="XP_026689147.1">
    <property type="nucleotide sequence ID" value="XM_026833346.1"/>
</dbReference>
<protein>
    <submittedName>
        <fullName evidence="3">Uncharacterized protein LOC103524247</fullName>
    </submittedName>
</protein>
<accession>A0A3Q0JLD6</accession>
<evidence type="ECO:0000313" key="3">
    <source>
        <dbReference type="RefSeq" id="XP_026689147.1"/>
    </source>
</evidence>
<reference evidence="3" key="1">
    <citation type="submission" date="2025-08" db="UniProtKB">
        <authorList>
            <consortium name="RefSeq"/>
        </authorList>
    </citation>
    <scope>IDENTIFICATION</scope>
</reference>
<dbReference type="GeneID" id="103524247"/>
<feature type="compositionally biased region" description="Polar residues" evidence="1">
    <location>
        <begin position="1"/>
        <end position="13"/>
    </location>
</feature>
<sequence>MQPYTDVTTNSNDKGQDGPVDNTDWPDAPPVHKVKPEKKTPVIETQPKKRAYNGGPMFNEDSHIGGGVPDPALETIVLSLQKMAATIQTLSSQVCMIHSLEACM</sequence>
<name>A0A3Q0JLD6_DIACI</name>
<organism evidence="2 3">
    <name type="scientific">Diaphorina citri</name>
    <name type="common">Asian citrus psyllid</name>
    <dbReference type="NCBI Taxonomy" id="121845"/>
    <lineage>
        <taxon>Eukaryota</taxon>
        <taxon>Metazoa</taxon>
        <taxon>Ecdysozoa</taxon>
        <taxon>Arthropoda</taxon>
        <taxon>Hexapoda</taxon>
        <taxon>Insecta</taxon>
        <taxon>Pterygota</taxon>
        <taxon>Neoptera</taxon>
        <taxon>Paraneoptera</taxon>
        <taxon>Hemiptera</taxon>
        <taxon>Sternorrhyncha</taxon>
        <taxon>Psylloidea</taxon>
        <taxon>Psyllidae</taxon>
        <taxon>Diaphorininae</taxon>
        <taxon>Diaphorina</taxon>
    </lineage>
</organism>
<gene>
    <name evidence="3" type="primary">LOC103524247</name>
</gene>
<keyword evidence="2" id="KW-1185">Reference proteome</keyword>
<dbReference type="AlphaFoldDB" id="A0A3Q0JLD6"/>
<evidence type="ECO:0000256" key="1">
    <source>
        <dbReference type="SAM" id="MobiDB-lite"/>
    </source>
</evidence>
<dbReference type="Proteomes" id="UP000079169">
    <property type="component" value="Unplaced"/>
</dbReference>
<feature type="region of interest" description="Disordered" evidence="1">
    <location>
        <begin position="1"/>
        <end position="66"/>
    </location>
</feature>
<dbReference type="KEGG" id="dci:103524247"/>
<proteinExistence type="predicted"/>
<dbReference type="PaxDb" id="121845-A0A3Q0JLD6"/>
<evidence type="ECO:0000313" key="2">
    <source>
        <dbReference type="Proteomes" id="UP000079169"/>
    </source>
</evidence>